<evidence type="ECO:0000256" key="2">
    <source>
        <dbReference type="ARBA" id="ARBA00004648"/>
    </source>
</evidence>
<evidence type="ECO:0000313" key="16">
    <source>
        <dbReference type="Proteomes" id="UP000612266"/>
    </source>
</evidence>
<dbReference type="AlphaFoldDB" id="A0A8I0WPF9"/>
<proteinExistence type="predicted"/>
<dbReference type="Pfam" id="PF02485">
    <property type="entry name" value="Branch"/>
    <property type="match status" value="1"/>
</dbReference>
<comment type="subcellular location">
    <subcellularLocation>
        <location evidence="2">Endoplasmic reticulum membrane</location>
        <topology evidence="2">Single-pass type II membrane protein</topology>
    </subcellularLocation>
    <subcellularLocation>
        <location evidence="1">Golgi apparatus membrane</location>
        <topology evidence="1">Single-pass type II membrane protein</topology>
    </subcellularLocation>
</comment>
<evidence type="ECO:0000313" key="15">
    <source>
        <dbReference type="EMBL" id="MBG2914138.1"/>
    </source>
</evidence>
<sequence>MNKYAYLIQAHNNVNIFKELILNLSSNSDCDIYVHIDKKFDINPFKKIVLENNLLSNVFFIEDRVNIKWMGFSQVEASINLMKEAIKNKKYKYISLISGVDFPIQNLSNFHTFLDKNNDKEYISFWELNDRPDWLHKIQYYYPIDFIEIRNWKKNIFRLLFWGVFFAIRNFLPKRKFIPELIPFGGSSWWTLTNNSVEYILSIYKERKDIVKYYKYTHAPDEMFFQTILLNSKYKKQVFMISEYNKWQAQIKDTYMLDEKLFNLRYIDWSGREDQYPVILDERDYQTLLDSNCFFARKFSEEKSISLIEMLKKHINS</sequence>
<keyword evidence="13" id="KW-0325">Glycoprotein</keyword>
<comment type="caution">
    <text evidence="15">The sequence shown here is derived from an EMBL/GenBank/DDBJ whole genome shotgun (WGS) entry which is preliminary data.</text>
</comment>
<dbReference type="PANTHER" id="PTHR46025">
    <property type="entry name" value="XYLOSYLTRANSFERASE OXT"/>
    <property type="match status" value="1"/>
</dbReference>
<keyword evidence="9" id="KW-1133">Transmembrane helix</keyword>
<dbReference type="InterPro" id="IPR043538">
    <property type="entry name" value="XYLT"/>
</dbReference>
<organism evidence="15 16">
    <name type="scientific">Proteus terrae subsp. cibarius</name>
    <dbReference type="NCBI Taxonomy" id="626774"/>
    <lineage>
        <taxon>Bacteria</taxon>
        <taxon>Pseudomonadati</taxon>
        <taxon>Pseudomonadota</taxon>
        <taxon>Gammaproteobacteria</taxon>
        <taxon>Enterobacterales</taxon>
        <taxon>Morganellaceae</taxon>
        <taxon>Proteus</taxon>
    </lineage>
</organism>
<dbReference type="InterPro" id="IPR003406">
    <property type="entry name" value="Glyco_trans_14"/>
</dbReference>
<dbReference type="GO" id="GO:0030158">
    <property type="term" value="F:protein xylosyltransferase activity"/>
    <property type="evidence" value="ECO:0007669"/>
    <property type="project" value="InterPro"/>
</dbReference>
<evidence type="ECO:0000256" key="8">
    <source>
        <dbReference type="ARBA" id="ARBA00022968"/>
    </source>
</evidence>
<evidence type="ECO:0000256" key="9">
    <source>
        <dbReference type="ARBA" id="ARBA00022989"/>
    </source>
</evidence>
<keyword evidence="3" id="KW-0328">Glycosyltransferase</keyword>
<name>A0A8I0WPF9_9GAMM</name>
<evidence type="ECO:0000256" key="1">
    <source>
        <dbReference type="ARBA" id="ARBA00004323"/>
    </source>
</evidence>
<evidence type="ECO:0000256" key="7">
    <source>
        <dbReference type="ARBA" id="ARBA00022824"/>
    </source>
</evidence>
<keyword evidence="8" id="KW-0735">Signal-anchor</keyword>
<dbReference type="RefSeq" id="WP_196563664.1">
    <property type="nucleotide sequence ID" value="NZ_JADSJR010000007.1"/>
</dbReference>
<evidence type="ECO:0000256" key="4">
    <source>
        <dbReference type="ARBA" id="ARBA00022679"/>
    </source>
</evidence>
<dbReference type="PANTHER" id="PTHR46025:SF3">
    <property type="entry name" value="XYLOSYLTRANSFERASE OXT"/>
    <property type="match status" value="1"/>
</dbReference>
<keyword evidence="4" id="KW-0808">Transferase</keyword>
<dbReference type="GO" id="GO:0016020">
    <property type="term" value="C:membrane"/>
    <property type="evidence" value="ECO:0007669"/>
    <property type="project" value="InterPro"/>
</dbReference>
<dbReference type="GO" id="GO:0050650">
    <property type="term" value="P:chondroitin sulfate proteoglycan biosynthetic process"/>
    <property type="evidence" value="ECO:0007669"/>
    <property type="project" value="TreeGrafter"/>
</dbReference>
<dbReference type="EMBL" id="JADSJR010000007">
    <property type="protein sequence ID" value="MBG2914138.1"/>
    <property type="molecule type" value="Genomic_DNA"/>
</dbReference>
<evidence type="ECO:0000256" key="14">
    <source>
        <dbReference type="ARBA" id="ARBA00042865"/>
    </source>
</evidence>
<evidence type="ECO:0000256" key="6">
    <source>
        <dbReference type="ARBA" id="ARBA00022723"/>
    </source>
</evidence>
<dbReference type="Proteomes" id="UP000612266">
    <property type="component" value="Unassembled WGS sequence"/>
</dbReference>
<evidence type="ECO:0000256" key="3">
    <source>
        <dbReference type="ARBA" id="ARBA00022676"/>
    </source>
</evidence>
<evidence type="ECO:0000256" key="10">
    <source>
        <dbReference type="ARBA" id="ARBA00023034"/>
    </source>
</evidence>
<keyword evidence="7" id="KW-0256">Endoplasmic reticulum</keyword>
<keyword evidence="12" id="KW-1015">Disulfide bond</keyword>
<gene>
    <name evidence="15" type="ORF">I4901_07145</name>
</gene>
<evidence type="ECO:0000256" key="12">
    <source>
        <dbReference type="ARBA" id="ARBA00023157"/>
    </source>
</evidence>
<keyword evidence="10" id="KW-0333">Golgi apparatus</keyword>
<keyword evidence="6" id="KW-0479">Metal-binding</keyword>
<dbReference type="GO" id="GO:0046872">
    <property type="term" value="F:metal ion binding"/>
    <property type="evidence" value="ECO:0007669"/>
    <property type="project" value="UniProtKB-KW"/>
</dbReference>
<accession>A0A8I0WPF9</accession>
<keyword evidence="11" id="KW-0472">Membrane</keyword>
<protein>
    <recommendedName>
        <fullName evidence="14">Peptide O-xylosyltransferase</fullName>
    </recommendedName>
</protein>
<keyword evidence="5" id="KW-0812">Transmembrane</keyword>
<evidence type="ECO:0000256" key="13">
    <source>
        <dbReference type="ARBA" id="ARBA00023180"/>
    </source>
</evidence>
<evidence type="ECO:0000256" key="5">
    <source>
        <dbReference type="ARBA" id="ARBA00022692"/>
    </source>
</evidence>
<dbReference type="GO" id="GO:0015012">
    <property type="term" value="P:heparan sulfate proteoglycan biosynthetic process"/>
    <property type="evidence" value="ECO:0007669"/>
    <property type="project" value="TreeGrafter"/>
</dbReference>
<evidence type="ECO:0000256" key="11">
    <source>
        <dbReference type="ARBA" id="ARBA00023136"/>
    </source>
</evidence>
<reference evidence="15" key="1">
    <citation type="submission" date="2020-11" db="EMBL/GenBank/DDBJ databases">
        <title>Enhanced detection system for hospital associated transmission using whole genome sequencing surveillance.</title>
        <authorList>
            <person name="Harrison L.H."/>
            <person name="Van Tyne D."/>
            <person name="Marsh J.W."/>
            <person name="Griffith M.P."/>
            <person name="Snyder D.J."/>
            <person name="Cooper V.S."/>
            <person name="Mustapha M."/>
        </authorList>
    </citation>
    <scope>NUCLEOTIDE SEQUENCE</scope>
    <source>
        <strain evidence="15">PR00070</strain>
    </source>
</reference>